<evidence type="ECO:0000313" key="1">
    <source>
        <dbReference type="EMBL" id="AFJ68859.1"/>
    </source>
</evidence>
<accession>I2CPM6</accession>
<reference evidence="1" key="2">
    <citation type="journal article" date="2012" name="Nat. Commun.">
        <title>Draft genome sequence and genetic transformation of the oleaginous alga Nannochloropis gaditana.</title>
        <authorList>
            <person name="Radakovits R."/>
            <person name="Jinkerson R.E."/>
            <person name="Fuerstenberg S.I."/>
            <person name="Tae H."/>
            <person name="Settlage R.E."/>
            <person name="Boore J.L."/>
            <person name="Posewitz M.C."/>
        </authorList>
    </citation>
    <scope>NUCLEOTIDE SEQUENCE</scope>
    <source>
        <strain evidence="1">CCMP526</strain>
    </source>
</reference>
<dbReference type="EMBL" id="JU968054">
    <property type="protein sequence ID" value="AFJ68859.1"/>
    <property type="molecule type" value="mRNA"/>
</dbReference>
<protein>
    <submittedName>
        <fullName evidence="1">Uncharacterized protein</fullName>
    </submittedName>
</protein>
<proteinExistence type="evidence at transcript level"/>
<gene>
    <name evidence="1" type="ORF">NGATSA_3051900</name>
</gene>
<reference evidence="1" key="1">
    <citation type="journal article" date="2012" name="Bioengineered">
        <title>Additional insights into the genome of the oleaginous model alga Nannochloropsis gaditana.</title>
        <authorList>
            <person name="Jinkerson R.E."/>
            <person name="Radakovits R."/>
            <person name="Posewitz M.C."/>
        </authorList>
    </citation>
    <scope>NUCLEOTIDE SEQUENCE</scope>
    <source>
        <strain evidence="1">CCMP526</strain>
    </source>
</reference>
<feature type="non-terminal residue" evidence="1">
    <location>
        <position position="138"/>
    </location>
</feature>
<name>I2CPM6_NANGC</name>
<organism evidence="1">
    <name type="scientific">Nannochloropsis gaditana (strain CCMP526)</name>
    <name type="common">Green microalga</name>
    <name type="synonym">Microchloropsis gaditana</name>
    <dbReference type="NCBI Taxonomy" id="1093141"/>
    <lineage>
        <taxon>Eukaryota</taxon>
        <taxon>Sar</taxon>
        <taxon>Stramenopiles</taxon>
        <taxon>Ochrophyta</taxon>
        <taxon>Eustigmatophyceae</taxon>
        <taxon>Eustigmatales</taxon>
        <taxon>Monodopsidaceae</taxon>
        <taxon>Nannochloropsis</taxon>
    </lineage>
</organism>
<sequence length="138" mass="16274">MDVGKKGVRAMARECYYYIQLVDYHVTRTLARAQWEILGFGPYASLSRERRMEVMERIVERYLSLKHPVRRYEFMSQIQWQNSQLHEDLINSEIILQRGTGLVEEDTWLDPDASYRYLQTPVHPLLLPDAGTFTLPVP</sequence>
<dbReference type="AlphaFoldDB" id="I2CPM6"/>